<keyword evidence="2" id="KW-0812">Transmembrane</keyword>
<dbReference type="Pfam" id="PF12833">
    <property type="entry name" value="HTH_18"/>
    <property type="match status" value="1"/>
</dbReference>
<gene>
    <name evidence="4" type="ORF">V2E39_01290</name>
</gene>
<dbReference type="PROSITE" id="PS01124">
    <property type="entry name" value="HTH_ARAC_FAMILY_2"/>
    <property type="match status" value="1"/>
</dbReference>
<dbReference type="EMBL" id="JAZGJU010000002">
    <property type="protein sequence ID" value="MEE6126013.1"/>
    <property type="molecule type" value="Genomic_DNA"/>
</dbReference>
<dbReference type="Gene3D" id="1.25.40.10">
    <property type="entry name" value="Tetratricopeptide repeat domain"/>
    <property type="match status" value="2"/>
</dbReference>
<dbReference type="InterPro" id="IPR011990">
    <property type="entry name" value="TPR-like_helical_dom_sf"/>
</dbReference>
<evidence type="ECO:0000313" key="4">
    <source>
        <dbReference type="EMBL" id="MEE6126013.1"/>
    </source>
</evidence>
<organism evidence="4 5">
    <name type="scientific">Chryseobacterium arthrosphaerae</name>
    <dbReference type="NCBI Taxonomy" id="651561"/>
    <lineage>
        <taxon>Bacteria</taxon>
        <taxon>Pseudomonadati</taxon>
        <taxon>Bacteroidota</taxon>
        <taxon>Flavobacteriia</taxon>
        <taxon>Flavobacteriales</taxon>
        <taxon>Weeksellaceae</taxon>
        <taxon>Chryseobacterium group</taxon>
        <taxon>Chryseobacterium</taxon>
    </lineage>
</organism>
<dbReference type="SMART" id="SM00342">
    <property type="entry name" value="HTH_ARAC"/>
    <property type="match status" value="1"/>
</dbReference>
<sequence>MNHLPARFLSMIFLFLCESLFAQKEKLSEFYLIQRQYESRAENDSTALPLVQKLIRMAKAKENQMQLYLGYTDARYYSPDPALKLKYADSAISVAVKKKNDSLLSSAYLSKGVVYYFYLKKYKLALNEYLKAFEKNKSRKDPYYRNKINYHIGVVKSYIGYYADALSDFEEARQFFENETKKDLHPNLMYGNQRGYNNTLHQMAVCYRNLHDFKKSDSVVAIGLGNTWKNRDYKQEHSYFLKEEGINRFRKGDLDGAIQSLQNSLQNLITINDFSWLTVSYAYLGKAQWKLGHAEEGIKNFDKIDSIFNRHSFVLPEVRDVYEDLIVYYKDKNDASKALYYTTQLIKVDKVLEKDFIYLSSKIHKEYDTKRLLQEKALLERQISMRGWLIITAIFITAFIAFYIVLRIRSRKKGAGNNSLFGINFGSSSPIPIQDGTFRIRHYSRTEIGQDVVDEILSKLEEFELNKEFLEPKIDLKSVAKKFEVNSNYLSNVINEHKGASFNRYLSELRINYITEKLLTDQLYRKYSSATLAKECGIASRTNFSALFSEINGISFSDFIRKNKYENGIIVDP</sequence>
<feature type="domain" description="HTH araC/xylS-type" evidence="3">
    <location>
        <begin position="454"/>
        <end position="562"/>
    </location>
</feature>
<name>A0ABU7QU23_9FLAO</name>
<keyword evidence="5" id="KW-1185">Reference proteome</keyword>
<evidence type="ECO:0000256" key="1">
    <source>
        <dbReference type="ARBA" id="ARBA00023125"/>
    </source>
</evidence>
<dbReference type="SUPFAM" id="SSF48452">
    <property type="entry name" value="TPR-like"/>
    <property type="match status" value="2"/>
</dbReference>
<keyword evidence="1" id="KW-0238">DNA-binding</keyword>
<dbReference type="InterPro" id="IPR018060">
    <property type="entry name" value="HTH_AraC"/>
</dbReference>
<dbReference type="PANTHER" id="PTHR43280:SF34">
    <property type="entry name" value="ARAC-FAMILY TRANSCRIPTIONAL REGULATOR"/>
    <property type="match status" value="1"/>
</dbReference>
<accession>A0ABU7QU23</accession>
<keyword evidence="2" id="KW-1133">Transmembrane helix</keyword>
<comment type="caution">
    <text evidence="4">The sequence shown here is derived from an EMBL/GenBank/DDBJ whole genome shotgun (WGS) entry which is preliminary data.</text>
</comment>
<keyword evidence="2" id="KW-0472">Membrane</keyword>
<evidence type="ECO:0000256" key="2">
    <source>
        <dbReference type="SAM" id="Phobius"/>
    </source>
</evidence>
<reference evidence="4 5" key="1">
    <citation type="submission" date="2024-01" db="EMBL/GenBank/DDBJ databases">
        <title>Whole genome of Chryseobacterium arthrosphaerae NNCa 2741.</title>
        <authorList>
            <person name="Boriskina E.V."/>
            <person name="Gordinskaya N.A."/>
            <person name="Kropotov V.S."/>
            <person name="Alekseeva A.E."/>
            <person name="Makhova M.A."/>
            <person name="Kryazhev D.V."/>
            <person name="Shkurkina I.S."/>
        </authorList>
    </citation>
    <scope>NUCLEOTIDE SEQUENCE [LARGE SCALE GENOMIC DNA]</scope>
    <source>
        <strain evidence="4 5">NNCa 2741</strain>
    </source>
</reference>
<dbReference type="PANTHER" id="PTHR43280">
    <property type="entry name" value="ARAC-FAMILY TRANSCRIPTIONAL REGULATOR"/>
    <property type="match status" value="1"/>
</dbReference>
<evidence type="ECO:0000259" key="3">
    <source>
        <dbReference type="PROSITE" id="PS01124"/>
    </source>
</evidence>
<protein>
    <submittedName>
        <fullName evidence="4">Helix-turn-helix domain-containing protein</fullName>
    </submittedName>
</protein>
<dbReference type="Gene3D" id="1.10.10.60">
    <property type="entry name" value="Homeodomain-like"/>
    <property type="match status" value="2"/>
</dbReference>
<proteinExistence type="predicted"/>
<evidence type="ECO:0000313" key="5">
    <source>
        <dbReference type="Proteomes" id="UP001350005"/>
    </source>
</evidence>
<dbReference type="Proteomes" id="UP001350005">
    <property type="component" value="Unassembled WGS sequence"/>
</dbReference>
<feature type="transmembrane region" description="Helical" evidence="2">
    <location>
        <begin position="387"/>
        <end position="406"/>
    </location>
</feature>